<accession>A0A2T5MFN5</accession>
<dbReference type="EMBL" id="QANS01000003">
    <property type="protein sequence ID" value="PTU31372.1"/>
    <property type="molecule type" value="Genomic_DNA"/>
</dbReference>
<dbReference type="InterPro" id="IPR042098">
    <property type="entry name" value="TauD-like_sf"/>
</dbReference>
<keyword evidence="1" id="KW-0560">Oxidoreductase</keyword>
<evidence type="ECO:0000313" key="2">
    <source>
        <dbReference type="EMBL" id="PTU31372.1"/>
    </source>
</evidence>
<gene>
    <name evidence="2" type="ORF">CJD38_08500</name>
</gene>
<dbReference type="GO" id="GO:0016706">
    <property type="term" value="F:2-oxoglutarate-dependent dioxygenase activity"/>
    <property type="evidence" value="ECO:0007669"/>
    <property type="project" value="UniProtKB-ARBA"/>
</dbReference>
<evidence type="ECO:0000256" key="1">
    <source>
        <dbReference type="ARBA" id="ARBA00023002"/>
    </source>
</evidence>
<proteinExistence type="predicted"/>
<dbReference type="Proteomes" id="UP000244248">
    <property type="component" value="Unassembled WGS sequence"/>
</dbReference>
<sequence length="284" mass="32819">MSREPIFCEVAAPREHKGSKFSREAIWLTWSKSFRAFVAELESAGELNRRVTMKNIRGCAPYSTTYHPDKDPRKATYWPLLLDFAKSLDDWRISDKMILFRDMFPAALDSRKMRVLFSLLRVAVTEIYGDQRASLSAPVTPERKDLGFPLHADLFLSSKLWLIFDDVPDDKSGASLFMSRQNLLHLLKKQPKFPVSALKDVRQLMCGKVSRDSFDKLFRILHGGANEWSDELSLSLQKAAMKIRLRRGEGYLMDDRRWLHGRDAATRPVAAWRFHRLTFGPIEI</sequence>
<protein>
    <recommendedName>
        <fullName evidence="4">TauD/TfdA-like domain-containing protein</fullName>
    </recommendedName>
</protein>
<organism evidence="2 3">
    <name type="scientific">Stenotrophobium rhamnosiphilum</name>
    <dbReference type="NCBI Taxonomy" id="2029166"/>
    <lineage>
        <taxon>Bacteria</taxon>
        <taxon>Pseudomonadati</taxon>
        <taxon>Pseudomonadota</taxon>
        <taxon>Gammaproteobacteria</taxon>
        <taxon>Nevskiales</taxon>
        <taxon>Nevskiaceae</taxon>
        <taxon>Stenotrophobium</taxon>
    </lineage>
</organism>
<dbReference type="SUPFAM" id="SSF51197">
    <property type="entry name" value="Clavaminate synthase-like"/>
    <property type="match status" value="2"/>
</dbReference>
<keyword evidence="3" id="KW-1185">Reference proteome</keyword>
<reference evidence="2 3" key="1">
    <citation type="submission" date="2018-04" db="EMBL/GenBank/DDBJ databases">
        <title>Novel species isolated from glacier.</title>
        <authorList>
            <person name="Liu Q."/>
            <person name="Xin Y.-H."/>
        </authorList>
    </citation>
    <scope>NUCLEOTIDE SEQUENCE [LARGE SCALE GENOMIC DNA]</scope>
    <source>
        <strain evidence="2 3">GT1R17</strain>
    </source>
</reference>
<evidence type="ECO:0000313" key="3">
    <source>
        <dbReference type="Proteomes" id="UP000244248"/>
    </source>
</evidence>
<dbReference type="AlphaFoldDB" id="A0A2T5MFN5"/>
<name>A0A2T5MFN5_9GAMM</name>
<dbReference type="Gene3D" id="3.60.130.10">
    <property type="entry name" value="Clavaminate synthase-like"/>
    <property type="match status" value="1"/>
</dbReference>
<evidence type="ECO:0008006" key="4">
    <source>
        <dbReference type="Google" id="ProtNLM"/>
    </source>
</evidence>
<comment type="caution">
    <text evidence="2">The sequence shown here is derived from an EMBL/GenBank/DDBJ whole genome shotgun (WGS) entry which is preliminary data.</text>
</comment>